<accession>W3WSC5</accession>
<feature type="region of interest" description="Disordered" evidence="1">
    <location>
        <begin position="255"/>
        <end position="277"/>
    </location>
</feature>
<dbReference type="EMBL" id="KI912117">
    <property type="protein sequence ID" value="ETS76753.1"/>
    <property type="molecule type" value="Genomic_DNA"/>
</dbReference>
<feature type="region of interest" description="Disordered" evidence="1">
    <location>
        <begin position="1"/>
        <end position="36"/>
    </location>
</feature>
<dbReference type="HOGENOM" id="CLU_027580_0_0_1"/>
<dbReference type="GeneID" id="19277153"/>
<dbReference type="PANTHER" id="PTHR40625">
    <property type="entry name" value="GTP-BINDING PROTEIN ESDC-RELATED"/>
    <property type="match status" value="1"/>
</dbReference>
<feature type="region of interest" description="Disordered" evidence="1">
    <location>
        <begin position="88"/>
        <end position="212"/>
    </location>
</feature>
<organism evidence="2 3">
    <name type="scientific">Pestalotiopsis fici (strain W106-1 / CGMCC3.15140)</name>
    <dbReference type="NCBI Taxonomy" id="1229662"/>
    <lineage>
        <taxon>Eukaryota</taxon>
        <taxon>Fungi</taxon>
        <taxon>Dikarya</taxon>
        <taxon>Ascomycota</taxon>
        <taxon>Pezizomycotina</taxon>
        <taxon>Sordariomycetes</taxon>
        <taxon>Xylariomycetidae</taxon>
        <taxon>Amphisphaeriales</taxon>
        <taxon>Sporocadaceae</taxon>
        <taxon>Pestalotiopsis</taxon>
    </lineage>
</organism>
<dbReference type="eggNOG" id="ENOG502SGBF">
    <property type="taxonomic scope" value="Eukaryota"/>
</dbReference>
<reference evidence="3" key="1">
    <citation type="journal article" date="2015" name="BMC Genomics">
        <title>Genomic and transcriptomic analysis of the endophytic fungus Pestalotiopsis fici reveals its lifestyle and high potential for synthesis of natural products.</title>
        <authorList>
            <person name="Wang X."/>
            <person name="Zhang X."/>
            <person name="Liu L."/>
            <person name="Xiang M."/>
            <person name="Wang W."/>
            <person name="Sun X."/>
            <person name="Che Y."/>
            <person name="Guo L."/>
            <person name="Liu G."/>
            <person name="Guo L."/>
            <person name="Wang C."/>
            <person name="Yin W.B."/>
            <person name="Stadler M."/>
            <person name="Zhang X."/>
            <person name="Liu X."/>
        </authorList>
    </citation>
    <scope>NUCLEOTIDE SEQUENCE [LARGE SCALE GENOMIC DNA]</scope>
    <source>
        <strain evidence="3">W106-1 / CGMCC3.15140</strain>
    </source>
</reference>
<feature type="compositionally biased region" description="Low complexity" evidence="1">
    <location>
        <begin position="331"/>
        <end position="345"/>
    </location>
</feature>
<feature type="region of interest" description="Disordered" evidence="1">
    <location>
        <begin position="324"/>
        <end position="345"/>
    </location>
</feature>
<feature type="compositionally biased region" description="Basic and acidic residues" evidence="1">
    <location>
        <begin position="98"/>
        <end position="107"/>
    </location>
</feature>
<dbReference type="PANTHER" id="PTHR40625:SF1">
    <property type="entry name" value="AMP-ACTIVATED PROTEIN KINASE GLYCOGEN-BINDING DOMAIN-CONTAINING PROTEIN"/>
    <property type="match status" value="1"/>
</dbReference>
<proteinExistence type="predicted"/>
<dbReference type="RefSeq" id="XP_007838912.1">
    <property type="nucleotide sequence ID" value="XM_007840721.1"/>
</dbReference>
<dbReference type="Proteomes" id="UP000030651">
    <property type="component" value="Unassembled WGS sequence"/>
</dbReference>
<dbReference type="OrthoDB" id="5422351at2759"/>
<protein>
    <submittedName>
        <fullName evidence="2">Uncharacterized protein</fullName>
    </submittedName>
</protein>
<evidence type="ECO:0000313" key="3">
    <source>
        <dbReference type="Proteomes" id="UP000030651"/>
    </source>
</evidence>
<dbReference type="AlphaFoldDB" id="W3WSC5"/>
<feature type="compositionally biased region" description="Polar residues" evidence="1">
    <location>
        <begin position="255"/>
        <end position="265"/>
    </location>
</feature>
<name>W3WSC5_PESFW</name>
<sequence>MVRDSKRGHGQWRGCYGFQDKTTQGSEPKRSPSRGLSMGERYYYYYEFDGTSEEFNPSEPFTTRCPYLPGQQVNILDVPVEQTLKRTRSASMNSLRPTDFKTMDPQDKYITPRPAPTAPLTLGPRRGTSTGIRLKHKSSTRSLSPASVPGWTGKAKRLFGLRPSSRSSDRDWTPETVDSEDSTSFTASTQRPDEGTRSTTPSEGSRSRDMSPESLRRFLLDNKPVAQSPVLHSQKLTIPDDIVEENEDDDNFATSATSEHASFNPLSPPPFKRTQSSPAMAGLKTISTSPMIPNMIHELTKPQCRDDSALEDLRRGSIASVKLSVPPPRLPCSTTSSAAPSPISPQSFDSPHNNNFSFFEDMTPVDHGFSFFDDLPEDDKRISGVPEERFRQPSLTAYSLPHSGMVGQKDLPVDAAGRSFGSPSLVSGDAHEIDSSSLLSVKGIDAGFDDLVNELSWIARAI</sequence>
<keyword evidence="3" id="KW-1185">Reference proteome</keyword>
<dbReference type="KEGG" id="pfy:PFICI_12140"/>
<evidence type="ECO:0000256" key="1">
    <source>
        <dbReference type="SAM" id="MobiDB-lite"/>
    </source>
</evidence>
<evidence type="ECO:0000313" key="2">
    <source>
        <dbReference type="EMBL" id="ETS76753.1"/>
    </source>
</evidence>
<gene>
    <name evidence="2" type="ORF">PFICI_12140</name>
</gene>
<dbReference type="InParanoid" id="W3WSC5"/>